<proteinExistence type="predicted"/>
<evidence type="ECO:0000256" key="2">
    <source>
        <dbReference type="SAM" id="Phobius"/>
    </source>
</evidence>
<evidence type="ECO:0000313" key="4">
    <source>
        <dbReference type="Proteomes" id="UP001166286"/>
    </source>
</evidence>
<accession>A0AA39V7N7</accession>
<dbReference type="Proteomes" id="UP001166286">
    <property type="component" value="Unassembled WGS sequence"/>
</dbReference>
<feature type="transmembrane region" description="Helical" evidence="2">
    <location>
        <begin position="193"/>
        <end position="213"/>
    </location>
</feature>
<keyword evidence="2" id="KW-1133">Transmembrane helix</keyword>
<evidence type="ECO:0000256" key="1">
    <source>
        <dbReference type="SAM" id="MobiDB-lite"/>
    </source>
</evidence>
<gene>
    <name evidence="3" type="ORF">JMJ35_001382</name>
</gene>
<dbReference type="EMBL" id="JAFEKC020000002">
    <property type="protein sequence ID" value="KAK0516779.1"/>
    <property type="molecule type" value="Genomic_DNA"/>
</dbReference>
<organism evidence="3 4">
    <name type="scientific">Cladonia borealis</name>
    <dbReference type="NCBI Taxonomy" id="184061"/>
    <lineage>
        <taxon>Eukaryota</taxon>
        <taxon>Fungi</taxon>
        <taxon>Dikarya</taxon>
        <taxon>Ascomycota</taxon>
        <taxon>Pezizomycotina</taxon>
        <taxon>Lecanoromycetes</taxon>
        <taxon>OSLEUM clade</taxon>
        <taxon>Lecanoromycetidae</taxon>
        <taxon>Lecanorales</taxon>
        <taxon>Lecanorineae</taxon>
        <taxon>Cladoniaceae</taxon>
        <taxon>Cladonia</taxon>
    </lineage>
</organism>
<feature type="transmembrane region" description="Helical" evidence="2">
    <location>
        <begin position="219"/>
        <end position="243"/>
    </location>
</feature>
<feature type="compositionally biased region" description="Basic residues" evidence="1">
    <location>
        <begin position="37"/>
        <end position="46"/>
    </location>
</feature>
<comment type="caution">
    <text evidence="3">The sequence shown here is derived from an EMBL/GenBank/DDBJ whole genome shotgun (WGS) entry which is preliminary data.</text>
</comment>
<keyword evidence="4" id="KW-1185">Reference proteome</keyword>
<protein>
    <submittedName>
        <fullName evidence="3">Uncharacterized protein</fullName>
    </submittedName>
</protein>
<evidence type="ECO:0000313" key="3">
    <source>
        <dbReference type="EMBL" id="KAK0516779.1"/>
    </source>
</evidence>
<dbReference type="AlphaFoldDB" id="A0AA39V7N7"/>
<feature type="region of interest" description="Disordered" evidence="1">
    <location>
        <begin position="1"/>
        <end position="53"/>
    </location>
</feature>
<sequence length="249" mass="28632">MSSRKSRPPSDDDDSSGPRIPPVPQRGRHSDEEYYRSPKKQRRRSRYGSGRGYEMGREKLTKVDLLLCVFHGAPSHRWRTAPYSFDRRRINDVELWEDIRSIYRDDLQKAWRRIFGLKKLKAIIPIEYTPNNVPIPKDSKDNPNVHSFLHALHHPDRLRPAHEWVDWFVEFKAQDGGKTVGLEFQESLWAEKLAIIAVLITIAIVVVSIVWALKGGQLQTVFTVMGFVLTAAAAEIALVALYFQVTQSN</sequence>
<keyword evidence="2" id="KW-0472">Membrane</keyword>
<keyword evidence="2" id="KW-0812">Transmembrane</keyword>
<reference evidence="3" key="1">
    <citation type="submission" date="2023-03" db="EMBL/GenBank/DDBJ databases">
        <title>Complete genome of Cladonia borealis.</title>
        <authorList>
            <person name="Park H."/>
        </authorList>
    </citation>
    <scope>NUCLEOTIDE SEQUENCE</scope>
    <source>
        <strain evidence="3">ANT050790</strain>
    </source>
</reference>
<name>A0AA39V7N7_9LECA</name>